<dbReference type="Proteomes" id="UP001162972">
    <property type="component" value="Chromosome 3"/>
</dbReference>
<organism evidence="1 2">
    <name type="scientific">Salix udensis</name>
    <dbReference type="NCBI Taxonomy" id="889485"/>
    <lineage>
        <taxon>Eukaryota</taxon>
        <taxon>Viridiplantae</taxon>
        <taxon>Streptophyta</taxon>
        <taxon>Embryophyta</taxon>
        <taxon>Tracheophyta</taxon>
        <taxon>Spermatophyta</taxon>
        <taxon>Magnoliopsida</taxon>
        <taxon>eudicotyledons</taxon>
        <taxon>Gunneridae</taxon>
        <taxon>Pentapetalae</taxon>
        <taxon>rosids</taxon>
        <taxon>fabids</taxon>
        <taxon>Malpighiales</taxon>
        <taxon>Salicaceae</taxon>
        <taxon>Saliceae</taxon>
        <taxon>Salix</taxon>
    </lineage>
</organism>
<reference evidence="1 2" key="1">
    <citation type="journal article" date="2023" name="Int. J. Mol. Sci.">
        <title>De Novo Assembly and Annotation of 11 Diverse Shrub Willow (Salix) Genomes Reveals Novel Gene Organization in Sex-Linked Regions.</title>
        <authorList>
            <person name="Hyden B."/>
            <person name="Feng K."/>
            <person name="Yates T.B."/>
            <person name="Jawdy S."/>
            <person name="Cereghino C."/>
            <person name="Smart L.B."/>
            <person name="Muchero W."/>
        </authorList>
    </citation>
    <scope>NUCLEOTIDE SEQUENCE [LARGE SCALE GENOMIC DNA]</scope>
    <source>
        <tissue evidence="1">Shoot tip</tissue>
    </source>
</reference>
<comment type="caution">
    <text evidence="1">The sequence shown here is derived from an EMBL/GenBank/DDBJ whole genome shotgun (WGS) entry which is preliminary data.</text>
</comment>
<sequence>MSAPSLYTSSPAPCCVHLSFSRPQALRCSRSELAACSNLLDLPFQASSVKQEHVMASCRRRSRGSERLSCIYQPSPSGNHTRRIPAQHSIECLSCLLCCLAHG</sequence>
<name>A0AAD6P301_9ROSI</name>
<evidence type="ECO:0000313" key="1">
    <source>
        <dbReference type="EMBL" id="KAJ6414599.1"/>
    </source>
</evidence>
<evidence type="ECO:0000313" key="2">
    <source>
        <dbReference type="Proteomes" id="UP001162972"/>
    </source>
</evidence>
<proteinExistence type="predicted"/>
<keyword evidence="2" id="KW-1185">Reference proteome</keyword>
<dbReference type="EMBL" id="JAPFFJ010000012">
    <property type="protein sequence ID" value="KAJ6414599.1"/>
    <property type="molecule type" value="Genomic_DNA"/>
</dbReference>
<protein>
    <submittedName>
        <fullName evidence="1">Uncharacterized protein</fullName>
    </submittedName>
</protein>
<accession>A0AAD6P301</accession>
<gene>
    <name evidence="1" type="ORF">OIU84_003574</name>
</gene>
<dbReference type="AlphaFoldDB" id="A0AAD6P301"/>